<protein>
    <recommendedName>
        <fullName evidence="1">ATP phosphoribosyltransferase</fullName>
    </recommendedName>
</protein>
<evidence type="ECO:0000313" key="3">
    <source>
        <dbReference type="Proteomes" id="UP000193067"/>
    </source>
</evidence>
<dbReference type="InterPro" id="IPR036069">
    <property type="entry name" value="DUF34/NIF3_sf"/>
</dbReference>
<dbReference type="PANTHER" id="PTHR41774:SF1">
    <property type="entry name" value="NGG1P INTERACTING FACTOR NIF3"/>
    <property type="match status" value="1"/>
</dbReference>
<evidence type="ECO:0000256" key="1">
    <source>
        <dbReference type="ARBA" id="ARBA00020998"/>
    </source>
</evidence>
<dbReference type="InterPro" id="IPR015867">
    <property type="entry name" value="N-reg_PII/ATP_PRibTrfase_C"/>
</dbReference>
<dbReference type="PANTHER" id="PTHR41774">
    <property type="match status" value="1"/>
</dbReference>
<dbReference type="AlphaFoldDB" id="A0A1Y2IBS2"/>
<proteinExistence type="predicted"/>
<sequence length="127" mass="13591">MPKYKLVFFTPRTSTQSILQHLFSRFPNHVGRIGAYGGCAFVTPGTGQFVPLEGAKPAIGAVGKPEQVEEDRVEVLVLGAGGSGNGVSGGTPSHSDAGVDVKSVLQELKKVHPYEEVAYDVYRLEDF</sequence>
<reference evidence="2 3" key="1">
    <citation type="journal article" date="2015" name="Biotechnol. Biofuels">
        <title>Enhanced degradation of softwood versus hardwood by the white-rot fungus Pycnoporus coccineus.</title>
        <authorList>
            <person name="Couturier M."/>
            <person name="Navarro D."/>
            <person name="Chevret D."/>
            <person name="Henrissat B."/>
            <person name="Piumi F."/>
            <person name="Ruiz-Duenas F.J."/>
            <person name="Martinez A.T."/>
            <person name="Grigoriev I.V."/>
            <person name="Riley R."/>
            <person name="Lipzen A."/>
            <person name="Berrin J.G."/>
            <person name="Master E.R."/>
            <person name="Rosso M.N."/>
        </authorList>
    </citation>
    <scope>NUCLEOTIDE SEQUENCE [LARGE SCALE GENOMIC DNA]</scope>
    <source>
        <strain evidence="2 3">BRFM310</strain>
    </source>
</reference>
<dbReference type="EMBL" id="KZ084153">
    <property type="protein sequence ID" value="OSC97341.1"/>
    <property type="molecule type" value="Genomic_DNA"/>
</dbReference>
<accession>A0A1Y2IBS2</accession>
<evidence type="ECO:0000313" key="2">
    <source>
        <dbReference type="EMBL" id="OSC97341.1"/>
    </source>
</evidence>
<dbReference type="Proteomes" id="UP000193067">
    <property type="component" value="Unassembled WGS sequence"/>
</dbReference>
<name>A0A1Y2IBS2_TRAC3</name>
<organism evidence="2 3">
    <name type="scientific">Trametes coccinea (strain BRFM310)</name>
    <name type="common">Pycnoporus coccineus</name>
    <dbReference type="NCBI Taxonomy" id="1353009"/>
    <lineage>
        <taxon>Eukaryota</taxon>
        <taxon>Fungi</taxon>
        <taxon>Dikarya</taxon>
        <taxon>Basidiomycota</taxon>
        <taxon>Agaricomycotina</taxon>
        <taxon>Agaricomycetes</taxon>
        <taxon>Polyporales</taxon>
        <taxon>Polyporaceae</taxon>
        <taxon>Trametes</taxon>
    </lineage>
</organism>
<dbReference type="SUPFAM" id="SSF102705">
    <property type="entry name" value="NIF3 (NGG1p interacting factor 3)-like"/>
    <property type="match status" value="1"/>
</dbReference>
<dbReference type="STRING" id="1353009.A0A1Y2IBS2"/>
<keyword evidence="3" id="KW-1185">Reference proteome</keyword>
<dbReference type="Gene3D" id="3.30.70.120">
    <property type="match status" value="1"/>
</dbReference>
<gene>
    <name evidence="2" type="ORF">PYCCODRAFT_1377468</name>
</gene>
<dbReference type="OrthoDB" id="15981at2759"/>